<comment type="caution">
    <text evidence="2">The sequence shown here is derived from an EMBL/GenBank/DDBJ whole genome shotgun (WGS) entry which is preliminary data.</text>
</comment>
<evidence type="ECO:0000313" key="3">
    <source>
        <dbReference type="Proteomes" id="UP000265520"/>
    </source>
</evidence>
<organism evidence="2 3">
    <name type="scientific">Trifolium medium</name>
    <dbReference type="NCBI Taxonomy" id="97028"/>
    <lineage>
        <taxon>Eukaryota</taxon>
        <taxon>Viridiplantae</taxon>
        <taxon>Streptophyta</taxon>
        <taxon>Embryophyta</taxon>
        <taxon>Tracheophyta</taxon>
        <taxon>Spermatophyta</taxon>
        <taxon>Magnoliopsida</taxon>
        <taxon>eudicotyledons</taxon>
        <taxon>Gunneridae</taxon>
        <taxon>Pentapetalae</taxon>
        <taxon>rosids</taxon>
        <taxon>fabids</taxon>
        <taxon>Fabales</taxon>
        <taxon>Fabaceae</taxon>
        <taxon>Papilionoideae</taxon>
        <taxon>50 kb inversion clade</taxon>
        <taxon>NPAAA clade</taxon>
        <taxon>Hologalegina</taxon>
        <taxon>IRL clade</taxon>
        <taxon>Trifolieae</taxon>
        <taxon>Trifolium</taxon>
    </lineage>
</organism>
<accession>A0A392SV34</accession>
<dbReference type="AlphaFoldDB" id="A0A392SV34"/>
<sequence>MLQERVPSSQTLGVGPDRKPKILKRNGAKTTIKEGTR</sequence>
<proteinExistence type="predicted"/>
<dbReference type="EMBL" id="LXQA010452079">
    <property type="protein sequence ID" value="MCI52738.1"/>
    <property type="molecule type" value="Genomic_DNA"/>
</dbReference>
<feature type="region of interest" description="Disordered" evidence="1">
    <location>
        <begin position="1"/>
        <end position="37"/>
    </location>
</feature>
<dbReference type="Proteomes" id="UP000265520">
    <property type="component" value="Unassembled WGS sequence"/>
</dbReference>
<evidence type="ECO:0000256" key="1">
    <source>
        <dbReference type="SAM" id="MobiDB-lite"/>
    </source>
</evidence>
<name>A0A392SV34_9FABA</name>
<reference evidence="2 3" key="1">
    <citation type="journal article" date="2018" name="Front. Plant Sci.">
        <title>Red Clover (Trifolium pratense) and Zigzag Clover (T. medium) - A Picture of Genomic Similarities and Differences.</title>
        <authorList>
            <person name="Dluhosova J."/>
            <person name="Istvanek J."/>
            <person name="Nedelnik J."/>
            <person name="Repkova J."/>
        </authorList>
    </citation>
    <scope>NUCLEOTIDE SEQUENCE [LARGE SCALE GENOMIC DNA]</scope>
    <source>
        <strain evidence="3">cv. 10/8</strain>
        <tissue evidence="2">Leaf</tissue>
    </source>
</reference>
<feature type="compositionally biased region" description="Polar residues" evidence="1">
    <location>
        <begin position="1"/>
        <end position="12"/>
    </location>
</feature>
<protein>
    <submittedName>
        <fullName evidence="2">Uncharacterized protein</fullName>
    </submittedName>
</protein>
<evidence type="ECO:0000313" key="2">
    <source>
        <dbReference type="EMBL" id="MCI52738.1"/>
    </source>
</evidence>
<keyword evidence="3" id="KW-1185">Reference proteome</keyword>
<feature type="non-terminal residue" evidence="2">
    <location>
        <position position="37"/>
    </location>
</feature>